<keyword evidence="1" id="KW-0812">Transmembrane</keyword>
<feature type="transmembrane region" description="Helical" evidence="1">
    <location>
        <begin position="192"/>
        <end position="217"/>
    </location>
</feature>
<proteinExistence type="predicted"/>
<feature type="transmembrane region" description="Helical" evidence="1">
    <location>
        <begin position="262"/>
        <end position="282"/>
    </location>
</feature>
<sequence>MVRLLLLGILSGAFFSTTFLLNEAMSLGGGHWVWSASLRYGFMVLFLVAVLWFKGGAALLKGTWALFLAHWRFWVLAGGVGFGGFYALICFSAKSAPGWVIASTWQFTVVASLFVLMLFGQRFPKRVWFFSALVFVGVLLVNLSHTQSITAQTLLLGALPVFIAAFCYPFGNQLVWEASRGKHAHLPHISSPLLANAFVKVLVMSMGSFPLWAVLILSVQPPMPSGAQVFQTALVALFSGVVATSIFLFARSLAHTPSELAGVDASQSSQVVFALLGGMVFLDSPLPSMVAFAGLGLIGLGLFCFLFFRQKVV</sequence>
<dbReference type="SUPFAM" id="SSF103481">
    <property type="entry name" value="Multidrug resistance efflux transporter EmrE"/>
    <property type="match status" value="1"/>
</dbReference>
<evidence type="ECO:0000313" key="3">
    <source>
        <dbReference type="Proteomes" id="UP000703590"/>
    </source>
</evidence>
<dbReference type="InterPro" id="IPR032713">
    <property type="entry name" value="EmrE"/>
</dbReference>
<evidence type="ECO:0000313" key="2">
    <source>
        <dbReference type="EMBL" id="MBN2964301.1"/>
    </source>
</evidence>
<keyword evidence="1" id="KW-0472">Membrane</keyword>
<feature type="transmembrane region" description="Helical" evidence="1">
    <location>
        <begin position="99"/>
        <end position="120"/>
    </location>
</feature>
<dbReference type="InterPro" id="IPR037185">
    <property type="entry name" value="EmrE-like"/>
</dbReference>
<accession>A0ABS2WRK0</accession>
<reference evidence="2" key="2">
    <citation type="submission" date="2021-02" db="EMBL/GenBank/DDBJ databases">
        <authorList>
            <person name="Merkel A.Y."/>
        </authorList>
    </citation>
    <scope>NUCLEOTIDE SEQUENCE</scope>
    <source>
        <strain evidence="2">T05b</strain>
    </source>
</reference>
<dbReference type="Pfam" id="PF13536">
    <property type="entry name" value="EmrE"/>
    <property type="match status" value="1"/>
</dbReference>
<feature type="transmembrane region" description="Helical" evidence="1">
    <location>
        <begin position="36"/>
        <end position="53"/>
    </location>
</feature>
<feature type="transmembrane region" description="Helical" evidence="1">
    <location>
        <begin position="151"/>
        <end position="171"/>
    </location>
</feature>
<reference evidence="2" key="1">
    <citation type="submission" date="2021-02" db="EMBL/GenBank/DDBJ databases">
        <title>Sulfurospirillum tamanensis sp. nov.</title>
        <authorList>
            <person name="Frolova A."/>
            <person name="Merkel A."/>
            <person name="Slobodkin A."/>
        </authorList>
    </citation>
    <scope>NUCLEOTIDE SEQUENCE</scope>
    <source>
        <strain evidence="2">T05b</strain>
    </source>
</reference>
<keyword evidence="1" id="KW-1133">Transmembrane helix</keyword>
<feature type="transmembrane region" description="Helical" evidence="1">
    <location>
        <begin position="229"/>
        <end position="250"/>
    </location>
</feature>
<gene>
    <name evidence="2" type="ORF">JWV37_05885</name>
</gene>
<evidence type="ECO:0000256" key="1">
    <source>
        <dbReference type="SAM" id="Phobius"/>
    </source>
</evidence>
<comment type="caution">
    <text evidence="2">The sequence shown here is derived from an EMBL/GenBank/DDBJ whole genome shotgun (WGS) entry which is preliminary data.</text>
</comment>
<feature type="transmembrane region" description="Helical" evidence="1">
    <location>
        <begin position="127"/>
        <end position="145"/>
    </location>
</feature>
<dbReference type="Proteomes" id="UP000703590">
    <property type="component" value="Unassembled WGS sequence"/>
</dbReference>
<dbReference type="EMBL" id="JAFHKK010000010">
    <property type="protein sequence ID" value="MBN2964301.1"/>
    <property type="molecule type" value="Genomic_DNA"/>
</dbReference>
<protein>
    <submittedName>
        <fullName evidence="2">Multidrug resistance efflux transporter family protein</fullName>
    </submittedName>
</protein>
<feature type="transmembrane region" description="Helical" evidence="1">
    <location>
        <begin position="288"/>
        <end position="308"/>
    </location>
</feature>
<keyword evidence="3" id="KW-1185">Reference proteome</keyword>
<organism evidence="2 3">
    <name type="scientific">Sulfurospirillum tamanense</name>
    <dbReference type="NCBI Taxonomy" id="2813362"/>
    <lineage>
        <taxon>Bacteria</taxon>
        <taxon>Pseudomonadati</taxon>
        <taxon>Campylobacterota</taxon>
        <taxon>Epsilonproteobacteria</taxon>
        <taxon>Campylobacterales</taxon>
        <taxon>Sulfurospirillaceae</taxon>
        <taxon>Sulfurospirillum</taxon>
    </lineage>
</organism>
<feature type="transmembrane region" description="Helical" evidence="1">
    <location>
        <begin position="73"/>
        <end position="93"/>
    </location>
</feature>
<name>A0ABS2WRK0_9BACT</name>
<dbReference type="RefSeq" id="WP_205458850.1">
    <property type="nucleotide sequence ID" value="NZ_JAFHKK010000010.1"/>
</dbReference>